<feature type="domain" description="DNA2/NAM7 helicase-like C-terminal" evidence="5">
    <location>
        <begin position="13"/>
        <end position="206"/>
    </location>
</feature>
<dbReference type="FunFam" id="3.40.50.300:FF:000326">
    <property type="entry name" value="P-loop containing nucleoside triphosphate hydrolase"/>
    <property type="match status" value="1"/>
</dbReference>
<gene>
    <name evidence="6" type="ORF">CKAN_01343800</name>
</gene>
<proteinExistence type="predicted"/>
<keyword evidence="1" id="KW-0547">Nucleotide-binding</keyword>
<organism evidence="6 7">
    <name type="scientific">Cinnamomum micranthum f. kanehirae</name>
    <dbReference type="NCBI Taxonomy" id="337451"/>
    <lineage>
        <taxon>Eukaryota</taxon>
        <taxon>Viridiplantae</taxon>
        <taxon>Streptophyta</taxon>
        <taxon>Embryophyta</taxon>
        <taxon>Tracheophyta</taxon>
        <taxon>Spermatophyta</taxon>
        <taxon>Magnoliopsida</taxon>
        <taxon>Magnoliidae</taxon>
        <taxon>Laurales</taxon>
        <taxon>Lauraceae</taxon>
        <taxon>Cinnamomum</taxon>
    </lineage>
</organism>
<dbReference type="PANTHER" id="PTHR10887:SF515">
    <property type="entry name" value="P-LOOP CONTAINING NUCLEOSIDE TRIPHOSPHATE HYDROLASES SUPERFAMILY PROTEIN"/>
    <property type="match status" value="1"/>
</dbReference>
<evidence type="ECO:0000313" key="7">
    <source>
        <dbReference type="Proteomes" id="UP000283530"/>
    </source>
</evidence>
<reference evidence="6 7" key="1">
    <citation type="journal article" date="2019" name="Nat. Plants">
        <title>Stout camphor tree genome fills gaps in understanding of flowering plant genome evolution.</title>
        <authorList>
            <person name="Chaw S.M."/>
            <person name="Liu Y.C."/>
            <person name="Wu Y.W."/>
            <person name="Wang H.Y."/>
            <person name="Lin C.I."/>
            <person name="Wu C.S."/>
            <person name="Ke H.M."/>
            <person name="Chang L.Y."/>
            <person name="Hsu C.Y."/>
            <person name="Yang H.T."/>
            <person name="Sudianto E."/>
            <person name="Hsu M.H."/>
            <person name="Wu K.P."/>
            <person name="Wang L.N."/>
            <person name="Leebens-Mack J.H."/>
            <person name="Tsai I.J."/>
        </authorList>
    </citation>
    <scope>NUCLEOTIDE SEQUENCE [LARGE SCALE GENOMIC DNA]</scope>
    <source>
        <strain evidence="7">cv. Chaw 1501</strain>
        <tissue evidence="6">Young leaves</tissue>
    </source>
</reference>
<evidence type="ECO:0000256" key="4">
    <source>
        <dbReference type="ARBA" id="ARBA00022840"/>
    </source>
</evidence>
<sequence length="271" mass="30317">MVTSKLSESAGFGRSLFERLSSLGLGKDLLNMQYRMHPSISYFPNANFYNNKILDGPNVKHPDYKKQYLPGRMYGSYSFINVAEGMEVFDRHSPKNVVEIAVVLQLVRRLFEASLSSKQKLSVGVVCPYSAQVSEIQEKLGKTYETYSDFTVSVKSIDGFQGGEQDVIIISTVRSNRKGAVGFLSNLQRTNVALTRARHCLWIVGNGLTLSNSGLVLDAKSRGCYFNAEEDAHLAEAIISAVIEIGQYNHLLDSNSLLFNRAKWKWSGRRK</sequence>
<keyword evidence="3 6" id="KW-0347">Helicase</keyword>
<accession>A0A443P1K2</accession>
<dbReference type="OrthoDB" id="6513042at2759"/>
<dbReference type="Proteomes" id="UP000283530">
    <property type="component" value="Unassembled WGS sequence"/>
</dbReference>
<evidence type="ECO:0000256" key="3">
    <source>
        <dbReference type="ARBA" id="ARBA00022806"/>
    </source>
</evidence>
<dbReference type="SUPFAM" id="SSF52540">
    <property type="entry name" value="P-loop containing nucleoside triphosphate hydrolases"/>
    <property type="match status" value="1"/>
</dbReference>
<comment type="caution">
    <text evidence="6">The sequence shown here is derived from an EMBL/GenBank/DDBJ whole genome shotgun (WGS) entry which is preliminary data.</text>
</comment>
<dbReference type="InterPro" id="IPR027417">
    <property type="entry name" value="P-loop_NTPase"/>
</dbReference>
<dbReference type="Gene3D" id="3.40.50.300">
    <property type="entry name" value="P-loop containing nucleotide triphosphate hydrolases"/>
    <property type="match status" value="1"/>
</dbReference>
<dbReference type="InterPro" id="IPR041679">
    <property type="entry name" value="DNA2/NAM7-like_C"/>
</dbReference>
<dbReference type="InterPro" id="IPR047187">
    <property type="entry name" value="SF1_C_Upf1"/>
</dbReference>
<dbReference type="EMBL" id="QPKB01000005">
    <property type="protein sequence ID" value="RWR84619.1"/>
    <property type="molecule type" value="Genomic_DNA"/>
</dbReference>
<evidence type="ECO:0000256" key="1">
    <source>
        <dbReference type="ARBA" id="ARBA00022741"/>
    </source>
</evidence>
<dbReference type="GO" id="GO:0005694">
    <property type="term" value="C:chromosome"/>
    <property type="evidence" value="ECO:0007669"/>
    <property type="project" value="UniProtKB-ARBA"/>
</dbReference>
<dbReference type="STRING" id="337451.A0A443P1K2"/>
<name>A0A443P1K2_9MAGN</name>
<dbReference type="PANTHER" id="PTHR10887">
    <property type="entry name" value="DNA2/NAM7 HELICASE FAMILY"/>
    <property type="match status" value="1"/>
</dbReference>
<dbReference type="InterPro" id="IPR045055">
    <property type="entry name" value="DNA2/NAM7-like"/>
</dbReference>
<evidence type="ECO:0000313" key="6">
    <source>
        <dbReference type="EMBL" id="RWR84619.1"/>
    </source>
</evidence>
<keyword evidence="4" id="KW-0067">ATP-binding</keyword>
<protein>
    <submittedName>
        <fullName evidence="6">Helicase SEN1-like protein isoform X1</fullName>
    </submittedName>
</protein>
<dbReference type="AlphaFoldDB" id="A0A443P1K2"/>
<dbReference type="CDD" id="cd18808">
    <property type="entry name" value="SF1_C_Upf1"/>
    <property type="match status" value="1"/>
</dbReference>
<evidence type="ECO:0000256" key="2">
    <source>
        <dbReference type="ARBA" id="ARBA00022801"/>
    </source>
</evidence>
<evidence type="ECO:0000259" key="5">
    <source>
        <dbReference type="Pfam" id="PF13087"/>
    </source>
</evidence>
<keyword evidence="7" id="KW-1185">Reference proteome</keyword>
<keyword evidence="2" id="KW-0378">Hydrolase</keyword>
<dbReference type="GO" id="GO:0016787">
    <property type="term" value="F:hydrolase activity"/>
    <property type="evidence" value="ECO:0007669"/>
    <property type="project" value="UniProtKB-KW"/>
</dbReference>
<dbReference type="GO" id="GO:0004386">
    <property type="term" value="F:helicase activity"/>
    <property type="evidence" value="ECO:0007669"/>
    <property type="project" value="UniProtKB-KW"/>
</dbReference>
<dbReference type="GO" id="GO:0005524">
    <property type="term" value="F:ATP binding"/>
    <property type="evidence" value="ECO:0007669"/>
    <property type="project" value="UniProtKB-KW"/>
</dbReference>
<dbReference type="Pfam" id="PF13087">
    <property type="entry name" value="AAA_12"/>
    <property type="match status" value="1"/>
</dbReference>